<dbReference type="Gene3D" id="3.40.1570.10">
    <property type="entry name" value="HemS/ChuS/ChuX like domains"/>
    <property type="match status" value="2"/>
</dbReference>
<comment type="caution">
    <text evidence="2">The sequence shown here is derived from an EMBL/GenBank/DDBJ whole genome shotgun (WGS) entry which is preliminary data.</text>
</comment>
<dbReference type="Pfam" id="PF05171">
    <property type="entry name" value="HemS"/>
    <property type="match status" value="2"/>
</dbReference>
<feature type="domain" description="Haemin-degrading HemS/ChuX" evidence="1">
    <location>
        <begin position="34"/>
        <end position="161"/>
    </location>
</feature>
<dbReference type="AlphaFoldDB" id="A0A5B2VRN4"/>
<dbReference type="GO" id="GO:0006826">
    <property type="term" value="P:iron ion transport"/>
    <property type="evidence" value="ECO:0007669"/>
    <property type="project" value="InterPro"/>
</dbReference>
<dbReference type="EMBL" id="VUOC01000004">
    <property type="protein sequence ID" value="KAA2240809.1"/>
    <property type="molecule type" value="Genomic_DNA"/>
</dbReference>
<gene>
    <name evidence="2" type="ORF">F0L74_32255</name>
</gene>
<dbReference type="RefSeq" id="WP_149841987.1">
    <property type="nucleotide sequence ID" value="NZ_VUOC01000004.1"/>
</dbReference>
<dbReference type="InterPro" id="IPR053733">
    <property type="entry name" value="Heme_Transport_Util_sf"/>
</dbReference>
<proteinExistence type="predicted"/>
<reference evidence="2 3" key="1">
    <citation type="submission" date="2019-09" db="EMBL/GenBank/DDBJ databases">
        <title>Chitinophaga ginsengihumi sp. nov., isolated from soil of ginseng rhizosphere.</title>
        <authorList>
            <person name="Lee J."/>
        </authorList>
    </citation>
    <scope>NUCLEOTIDE SEQUENCE [LARGE SCALE GENOMIC DNA]</scope>
    <source>
        <strain evidence="2 3">BN140078</strain>
    </source>
</reference>
<dbReference type="InterPro" id="IPR007845">
    <property type="entry name" value="HemS/ChuX_dom"/>
</dbReference>
<accession>A0A5B2VRN4</accession>
<protein>
    <submittedName>
        <fullName evidence="2">Hemin-degrading factor</fullName>
    </submittedName>
</protein>
<evidence type="ECO:0000259" key="1">
    <source>
        <dbReference type="Pfam" id="PF05171"/>
    </source>
</evidence>
<dbReference type="SUPFAM" id="SSF144064">
    <property type="entry name" value="Heme iron utilization protein-like"/>
    <property type="match status" value="1"/>
</dbReference>
<reference evidence="2 3" key="2">
    <citation type="submission" date="2019-09" db="EMBL/GenBank/DDBJ databases">
        <authorList>
            <person name="Jin C."/>
        </authorList>
    </citation>
    <scope>NUCLEOTIDE SEQUENCE [LARGE SCALE GENOMIC DNA]</scope>
    <source>
        <strain evidence="2 3">BN140078</strain>
    </source>
</reference>
<sequence>MSTTTTSNLKEQWIAYRQQHPRTRIRDAARELQTSEGELVAACTGATVLHLRNDFPALLQRMPPLGKLMVLTRNESCVIERKGVFEDVRTESRHVGVVVGPDIDLRMFFSRWVYGFAVLDDETLGFKRSLQVFDAQGGAVIKIYAVPETDLAAWDRLVQDFTASTQPDTIHLIPAPAPAVYAKEIDQAAFLADWAALQDTHDFFPLLSKYKAARLHALETAAGRFTRRVPSNAVKTLLEQAAATGLEIMVFVSNPGNIEIHTGPVHKIVEIPGWINVMDPDFNLHLKTDDIGQCWAVEKPSADGIVTSVEVFDAKQDMIVQFFGKRKPGAPELEAWRALVKGL</sequence>
<organism evidence="2 3">
    <name type="scientific">Chitinophaga agrisoli</name>
    <dbReference type="NCBI Taxonomy" id="2607653"/>
    <lineage>
        <taxon>Bacteria</taxon>
        <taxon>Pseudomonadati</taxon>
        <taxon>Bacteroidota</taxon>
        <taxon>Chitinophagia</taxon>
        <taxon>Chitinophagales</taxon>
        <taxon>Chitinophagaceae</taxon>
        <taxon>Chitinophaga</taxon>
    </lineage>
</organism>
<feature type="domain" description="Haemin-degrading HemS/ChuX" evidence="1">
    <location>
        <begin position="212"/>
        <end position="343"/>
    </location>
</feature>
<dbReference type="CDD" id="cd16830">
    <property type="entry name" value="HemS-like_N"/>
    <property type="match status" value="1"/>
</dbReference>
<evidence type="ECO:0000313" key="3">
    <source>
        <dbReference type="Proteomes" id="UP000324611"/>
    </source>
</evidence>
<dbReference type="Proteomes" id="UP000324611">
    <property type="component" value="Unassembled WGS sequence"/>
</dbReference>
<evidence type="ECO:0000313" key="2">
    <source>
        <dbReference type="EMBL" id="KAA2240809.1"/>
    </source>
</evidence>
<name>A0A5B2VRN4_9BACT</name>
<dbReference type="CDD" id="cd16831">
    <property type="entry name" value="HemS-like_C"/>
    <property type="match status" value="1"/>
</dbReference>
<keyword evidence="3" id="KW-1185">Reference proteome</keyword>